<evidence type="ECO:0000259" key="1">
    <source>
        <dbReference type="Pfam" id="PF07693"/>
    </source>
</evidence>
<gene>
    <name evidence="2" type="ORF">PS925_05299</name>
</gene>
<dbReference type="SUPFAM" id="SSF52540">
    <property type="entry name" value="P-loop containing nucleoside triphosphate hydrolases"/>
    <property type="match status" value="1"/>
</dbReference>
<name>A0A5E7VKT4_PSEFL</name>
<protein>
    <recommendedName>
        <fullName evidence="1">KAP NTPase domain-containing protein</fullName>
    </recommendedName>
</protein>
<evidence type="ECO:0000313" key="2">
    <source>
        <dbReference type="EMBL" id="VVQ23358.1"/>
    </source>
</evidence>
<dbReference type="InterPro" id="IPR027417">
    <property type="entry name" value="P-loop_NTPase"/>
</dbReference>
<accession>A0A5E7VKT4</accession>
<dbReference type="Gene3D" id="3.40.50.300">
    <property type="entry name" value="P-loop containing nucleotide triphosphate hydrolases"/>
    <property type="match status" value="1"/>
</dbReference>
<dbReference type="EMBL" id="CABVJG010000021">
    <property type="protein sequence ID" value="VVQ23358.1"/>
    <property type="molecule type" value="Genomic_DNA"/>
</dbReference>
<dbReference type="Pfam" id="PF07693">
    <property type="entry name" value="KAP_NTPase"/>
    <property type="match status" value="1"/>
</dbReference>
<organism evidence="2 3">
    <name type="scientific">Pseudomonas fluorescens</name>
    <dbReference type="NCBI Taxonomy" id="294"/>
    <lineage>
        <taxon>Bacteria</taxon>
        <taxon>Pseudomonadati</taxon>
        <taxon>Pseudomonadota</taxon>
        <taxon>Gammaproteobacteria</taxon>
        <taxon>Pseudomonadales</taxon>
        <taxon>Pseudomonadaceae</taxon>
        <taxon>Pseudomonas</taxon>
    </lineage>
</organism>
<feature type="domain" description="KAP NTPase" evidence="1">
    <location>
        <begin position="11"/>
        <end position="246"/>
    </location>
</feature>
<proteinExistence type="predicted"/>
<dbReference type="Proteomes" id="UP000412311">
    <property type="component" value="Unassembled WGS sequence"/>
</dbReference>
<dbReference type="RefSeq" id="WP_191622701.1">
    <property type="nucleotide sequence ID" value="NZ_CABVJG010000021.1"/>
</dbReference>
<evidence type="ECO:0000313" key="3">
    <source>
        <dbReference type="Proteomes" id="UP000412311"/>
    </source>
</evidence>
<reference evidence="2 3" key="1">
    <citation type="submission" date="2019-09" db="EMBL/GenBank/DDBJ databases">
        <authorList>
            <person name="Chandra G."/>
            <person name="Truman W A."/>
        </authorList>
    </citation>
    <scope>NUCLEOTIDE SEQUENCE [LARGE SCALE GENOMIC DNA]</scope>
    <source>
        <strain evidence="2">PS925</strain>
    </source>
</reference>
<dbReference type="InterPro" id="IPR011646">
    <property type="entry name" value="KAP_P-loop"/>
</dbReference>
<sequence>MTESVNQNIEVNLQRYLNSKNSNQAILLNGNWGCGKTHFINSFIEKHQTKDLQLVKVSLFGLSKVSEIEDRILGFFYPFMDSKPIKLLGNSVKKVASVLKLDVFGDDKPDISLTANAEKLNLFNLLIDGKSDFALILDDIERTEIPIQELLGYINHVVETCRIKTILIANETELEKGQEENYRKFKEKVINKTFLVNHNAEDVIERFLQGDTENIHCFKSIIIETYAISDCRNLRSLKQSIDDFSQLWETVDRKFHAHEKYKNLLAKTFFALSMEIKSAKTSKQQLFSENILQYGTAFTKKYFTSEMPILRESFWVDVLFNGDYSQVNPLSESLPFFAIQDTPEPATLTKLNAFQSLEDDEFEILEGKLASEIENLEDEDPLKFLRKAELMANLIANDLSNMNFTSLAGCITSYRKKHQDSDIWKSSYLDDFYRYEASHLKSEEKISAPFESFINRQSGAYKKTRIENSKIHASNKLAGFYKAVAEGNRDTLLKLLLTDHRHTVFFTNVDIDQFVTALVSARNTAIQDFIELATERYYTDRLRSNHGSNELTLELDFWKNALAAIESQLCKVRPMKRYNLKKLIDPTIANFNRMLGPVVLSDI</sequence>
<dbReference type="AlphaFoldDB" id="A0A5E7VKT4"/>